<dbReference type="EMBL" id="JBHTEK010000001">
    <property type="protein sequence ID" value="MFC7666128.1"/>
    <property type="molecule type" value="Genomic_DNA"/>
</dbReference>
<dbReference type="InterPro" id="IPR037066">
    <property type="entry name" value="Plug_dom_sf"/>
</dbReference>
<keyword evidence="3" id="KW-0675">Receptor</keyword>
<evidence type="ECO:0000313" key="3">
    <source>
        <dbReference type="EMBL" id="MFC7666128.1"/>
    </source>
</evidence>
<sequence length="250" mass="26587">MRRSRQAQATDLELHPEKAMRNIKLENVAVTAKRVAVPADDPRRLYGASGGTVVDFANMPEAQSGMTMLQLLQGRVAGLTISGNPPNMSVQIRGQGTPLFILDGNRVDVDIISTIPSNQIESVEVFKGVEAAIFGGSGGAIAVYTKRADPNYKGNDKAPAPGVATVKVPGYYAAREFYQPRYNALLTNPPADPRTSTLYWNPTVRTNARGEAELHFFTADGSGTFQAIAEGVSLAGLPAQGSGTVVVRGK</sequence>
<name>A0ABW2TY63_9BACT</name>
<accession>A0ABW2TY63</accession>
<proteinExistence type="predicted"/>
<gene>
    <name evidence="3" type="ORF">ACFQT0_00770</name>
</gene>
<evidence type="ECO:0000259" key="2">
    <source>
        <dbReference type="Pfam" id="PF07715"/>
    </source>
</evidence>
<dbReference type="InterPro" id="IPR012910">
    <property type="entry name" value="Plug_dom"/>
</dbReference>
<dbReference type="PANTHER" id="PTHR30069:SF29">
    <property type="entry name" value="HEMOGLOBIN AND HEMOGLOBIN-HAPTOGLOBIN-BINDING PROTEIN 1-RELATED"/>
    <property type="match status" value="1"/>
</dbReference>
<dbReference type="Proteomes" id="UP001596513">
    <property type="component" value="Unassembled WGS sequence"/>
</dbReference>
<dbReference type="InterPro" id="IPR039426">
    <property type="entry name" value="TonB-dep_rcpt-like"/>
</dbReference>
<dbReference type="RefSeq" id="WP_380199562.1">
    <property type="nucleotide sequence ID" value="NZ_JBHTEK010000001.1"/>
</dbReference>
<evidence type="ECO:0000313" key="4">
    <source>
        <dbReference type="Proteomes" id="UP001596513"/>
    </source>
</evidence>
<dbReference type="Gene3D" id="2.170.130.10">
    <property type="entry name" value="TonB-dependent receptor, plug domain"/>
    <property type="match status" value="1"/>
</dbReference>
<protein>
    <submittedName>
        <fullName evidence="3">TonB-dependent receptor</fullName>
    </submittedName>
</protein>
<feature type="domain" description="TonB-dependent receptor plug" evidence="2">
    <location>
        <begin position="61"/>
        <end position="138"/>
    </location>
</feature>
<dbReference type="PANTHER" id="PTHR30069">
    <property type="entry name" value="TONB-DEPENDENT OUTER MEMBRANE RECEPTOR"/>
    <property type="match status" value="1"/>
</dbReference>
<keyword evidence="1" id="KW-0732">Signal</keyword>
<reference evidence="4" key="1">
    <citation type="journal article" date="2019" name="Int. J. Syst. Evol. Microbiol.">
        <title>The Global Catalogue of Microorganisms (GCM) 10K type strain sequencing project: providing services to taxonomists for standard genome sequencing and annotation.</title>
        <authorList>
            <consortium name="The Broad Institute Genomics Platform"/>
            <consortium name="The Broad Institute Genome Sequencing Center for Infectious Disease"/>
            <person name="Wu L."/>
            <person name="Ma J."/>
        </authorList>
    </citation>
    <scope>NUCLEOTIDE SEQUENCE [LARGE SCALE GENOMIC DNA]</scope>
    <source>
        <strain evidence="4">JCM 19635</strain>
    </source>
</reference>
<dbReference type="SUPFAM" id="SSF56935">
    <property type="entry name" value="Porins"/>
    <property type="match status" value="1"/>
</dbReference>
<organism evidence="3 4">
    <name type="scientific">Hymenobacter humi</name>
    <dbReference type="NCBI Taxonomy" id="1411620"/>
    <lineage>
        <taxon>Bacteria</taxon>
        <taxon>Pseudomonadati</taxon>
        <taxon>Bacteroidota</taxon>
        <taxon>Cytophagia</taxon>
        <taxon>Cytophagales</taxon>
        <taxon>Hymenobacteraceae</taxon>
        <taxon>Hymenobacter</taxon>
    </lineage>
</organism>
<dbReference type="Pfam" id="PF07715">
    <property type="entry name" value="Plug"/>
    <property type="match status" value="1"/>
</dbReference>
<keyword evidence="4" id="KW-1185">Reference proteome</keyword>
<comment type="caution">
    <text evidence="3">The sequence shown here is derived from an EMBL/GenBank/DDBJ whole genome shotgun (WGS) entry which is preliminary data.</text>
</comment>
<evidence type="ECO:0000256" key="1">
    <source>
        <dbReference type="ARBA" id="ARBA00022729"/>
    </source>
</evidence>